<reference evidence="1" key="1">
    <citation type="journal article" date="2015" name="Nature">
        <title>Complex archaea that bridge the gap between prokaryotes and eukaryotes.</title>
        <authorList>
            <person name="Spang A."/>
            <person name="Saw J.H."/>
            <person name="Jorgensen S.L."/>
            <person name="Zaremba-Niedzwiedzka K."/>
            <person name="Martijn J."/>
            <person name="Lind A.E."/>
            <person name="van Eijk R."/>
            <person name="Schleper C."/>
            <person name="Guy L."/>
            <person name="Ettema T.J."/>
        </authorList>
    </citation>
    <scope>NUCLEOTIDE SEQUENCE</scope>
</reference>
<dbReference type="InterPro" id="IPR025455">
    <property type="entry name" value="DUF4276"/>
</dbReference>
<name>A0A0F9B243_9ZZZZ</name>
<organism evidence="1">
    <name type="scientific">marine sediment metagenome</name>
    <dbReference type="NCBI Taxonomy" id="412755"/>
    <lineage>
        <taxon>unclassified sequences</taxon>
        <taxon>metagenomes</taxon>
        <taxon>ecological metagenomes</taxon>
    </lineage>
</organism>
<dbReference type="EMBL" id="LAZR01039830">
    <property type="protein sequence ID" value="KKL16014.1"/>
    <property type="molecule type" value="Genomic_DNA"/>
</dbReference>
<gene>
    <name evidence="1" type="ORF">LCGC14_2499820</name>
</gene>
<evidence type="ECO:0000313" key="1">
    <source>
        <dbReference type="EMBL" id="KKL16014.1"/>
    </source>
</evidence>
<comment type="caution">
    <text evidence="1">The sequence shown here is derived from an EMBL/GenBank/DDBJ whole genome shotgun (WGS) entry which is preliminary data.</text>
</comment>
<dbReference type="Pfam" id="PF14103">
    <property type="entry name" value="DUF4276"/>
    <property type="match status" value="1"/>
</dbReference>
<dbReference type="AlphaFoldDB" id="A0A0F9B243"/>
<accession>A0A0F9B243</accession>
<protein>
    <recommendedName>
        <fullName evidence="2">DUF4276 family protein</fullName>
    </recommendedName>
</protein>
<proteinExistence type="predicted"/>
<sequence length="185" mass="20980">MTTLVFLLEEPSAKAMLEGILPCLLPPEVIRRYLVFEGKQDLDKRLERRVRGWRAPDTYFVVIRDKDAGDCRIIKQKLCDKLANAGRPDSLVRIACHELESFYLGDLAAVEVGLNCRNVSKLQEKRKYRTPDTTPNPAEELAKLADYQKVAGSRAIATHLKLDGSNRSHSFNVLVNGLRHFITNF</sequence>
<evidence type="ECO:0008006" key="2">
    <source>
        <dbReference type="Google" id="ProtNLM"/>
    </source>
</evidence>